<accession>A0ACC0JNH1</accession>
<name>A0ACC0JNH1_CHOFU</name>
<dbReference type="Proteomes" id="UP001064048">
    <property type="component" value="Chromosome 19"/>
</dbReference>
<reference evidence="1 2" key="1">
    <citation type="journal article" date="2022" name="Genome Biol. Evol.">
        <title>The Spruce Budworm Genome: Reconstructing the Evolutionary History of Antifreeze Proteins.</title>
        <authorList>
            <person name="Beliveau C."/>
            <person name="Gagne P."/>
            <person name="Picq S."/>
            <person name="Vernygora O."/>
            <person name="Keeling C.I."/>
            <person name="Pinkney K."/>
            <person name="Doucet D."/>
            <person name="Wen F."/>
            <person name="Johnston J.S."/>
            <person name="Maaroufi H."/>
            <person name="Boyle B."/>
            <person name="Laroche J."/>
            <person name="Dewar K."/>
            <person name="Juretic N."/>
            <person name="Blackburn G."/>
            <person name="Nisole A."/>
            <person name="Brunet B."/>
            <person name="Brandao M."/>
            <person name="Lumley L."/>
            <person name="Duan J."/>
            <person name="Quan G."/>
            <person name="Lucarotti C.J."/>
            <person name="Roe A.D."/>
            <person name="Sperling F.A.H."/>
            <person name="Levesque R.C."/>
            <person name="Cusson M."/>
        </authorList>
    </citation>
    <scope>NUCLEOTIDE SEQUENCE [LARGE SCALE GENOMIC DNA]</scope>
    <source>
        <strain evidence="1">Glfc:IPQL:Cfum</strain>
    </source>
</reference>
<sequence length="346" mass="38495">MYYCFSGQWIPCGTAKDCKANVTGLQEGKPYKFRVKAVNKEGESEELETEKPIIAKNPFGLRGAGVVAAQGRWRRAHHWLHRAEEREGWQIKVGEALKFEADVKGEPEPAITWTLNGSALKPEERLKIENKDYHTSFALQKVTRADSGKYVVTAKNDSGTDTVEIEVAVVSKPAKPKGPLKVSDVKADGCKLKWEPPEDDGGEPVESYVVERMDTDSGRWVPVCTTKTPEADVTGLNEGKDYLFRVKAVNPEGESEPLVTDTATTAKNPYGEPDAPGKPEFKDWSKDHADLKWEKPANDGGAPITGYIVEKKDRDTGKWVKAAEVRLVILFFVQMYLYCNFACVNQ</sequence>
<evidence type="ECO:0000313" key="1">
    <source>
        <dbReference type="EMBL" id="KAI8425645.1"/>
    </source>
</evidence>
<evidence type="ECO:0000313" key="2">
    <source>
        <dbReference type="Proteomes" id="UP001064048"/>
    </source>
</evidence>
<protein>
    <submittedName>
        <fullName evidence="1">Uncharacterized protein</fullName>
    </submittedName>
</protein>
<gene>
    <name evidence="1" type="ORF">MSG28_011459</name>
</gene>
<organism evidence="1 2">
    <name type="scientific">Choristoneura fumiferana</name>
    <name type="common">Spruce budworm moth</name>
    <name type="synonym">Archips fumiferana</name>
    <dbReference type="NCBI Taxonomy" id="7141"/>
    <lineage>
        <taxon>Eukaryota</taxon>
        <taxon>Metazoa</taxon>
        <taxon>Ecdysozoa</taxon>
        <taxon>Arthropoda</taxon>
        <taxon>Hexapoda</taxon>
        <taxon>Insecta</taxon>
        <taxon>Pterygota</taxon>
        <taxon>Neoptera</taxon>
        <taxon>Endopterygota</taxon>
        <taxon>Lepidoptera</taxon>
        <taxon>Glossata</taxon>
        <taxon>Ditrysia</taxon>
        <taxon>Tortricoidea</taxon>
        <taxon>Tortricidae</taxon>
        <taxon>Tortricinae</taxon>
        <taxon>Choristoneura</taxon>
    </lineage>
</organism>
<dbReference type="EMBL" id="CM046119">
    <property type="protein sequence ID" value="KAI8425645.1"/>
    <property type="molecule type" value="Genomic_DNA"/>
</dbReference>
<comment type="caution">
    <text evidence="1">The sequence shown here is derived from an EMBL/GenBank/DDBJ whole genome shotgun (WGS) entry which is preliminary data.</text>
</comment>
<keyword evidence="2" id="KW-1185">Reference proteome</keyword>
<proteinExistence type="predicted"/>